<gene>
    <name evidence="3" type="ORF">N0V93_007484</name>
</gene>
<feature type="transmembrane region" description="Helical" evidence="2">
    <location>
        <begin position="242"/>
        <end position="266"/>
    </location>
</feature>
<dbReference type="AlphaFoldDB" id="A0A9W8YSS8"/>
<keyword evidence="2" id="KW-1133">Transmembrane helix</keyword>
<evidence type="ECO:0000313" key="4">
    <source>
        <dbReference type="Proteomes" id="UP001140453"/>
    </source>
</evidence>
<keyword evidence="2" id="KW-0472">Membrane</keyword>
<keyword evidence="2" id="KW-0812">Transmembrane</keyword>
<keyword evidence="4" id="KW-1185">Reference proteome</keyword>
<name>A0A9W8YSS8_9PEZI</name>
<dbReference type="Proteomes" id="UP001140453">
    <property type="component" value="Unassembled WGS sequence"/>
</dbReference>
<evidence type="ECO:0008006" key="5">
    <source>
        <dbReference type="Google" id="ProtNLM"/>
    </source>
</evidence>
<feature type="transmembrane region" description="Helical" evidence="2">
    <location>
        <begin position="209"/>
        <end position="230"/>
    </location>
</feature>
<sequence>MASNLDAQILGGSGTLSPLPKEVKKGVIAMGILGLISFISCGLLFIYISYRLLVKRSSCNDGTRASLISEREDGSTFAFGASRKQSACPSDPKTISTYDSGARSGGTFESKKTDSNSFLTLIHNLLVADMLQALAFAFGLNWWRLDGIFVSSGTCGAQTFFVMVGSVSISVFLVAISNFWLFVAILVTHMPPKSQKGAVPELSGHHPAFLIYPVIYLATTVPLSLVGLLASSGSIEVSTKHFNLVSGISSLAGLLDAILWSTTILLSSSKELREVGLDQFEFIRTPSRDYGNIVWVEGAAGQQTESRNNSRGHIWWRLHNERDGLPNVNEDRMMDDLTMHGIHMDTITSVQVEHSLTEPTEPVDSPTSKVPKAYHPKW</sequence>
<evidence type="ECO:0000313" key="3">
    <source>
        <dbReference type="EMBL" id="KAJ4390011.1"/>
    </source>
</evidence>
<accession>A0A9W8YSS8</accession>
<reference evidence="3" key="1">
    <citation type="submission" date="2022-10" db="EMBL/GenBank/DDBJ databases">
        <title>Tapping the CABI collections for fungal endophytes: first genome assemblies for Collariella, Neodidymelliopsis, Ascochyta clinopodiicola, Didymella pomorum, Didymosphaeria variabile, Neocosmospora piperis and Neocucurbitaria cava.</title>
        <authorList>
            <person name="Hill R."/>
        </authorList>
    </citation>
    <scope>NUCLEOTIDE SEQUENCE</scope>
    <source>
        <strain evidence="3">IMI 355082</strain>
    </source>
</reference>
<dbReference type="EMBL" id="JAPEVB010000004">
    <property type="protein sequence ID" value="KAJ4390011.1"/>
    <property type="molecule type" value="Genomic_DNA"/>
</dbReference>
<proteinExistence type="predicted"/>
<evidence type="ECO:0000256" key="1">
    <source>
        <dbReference type="SAM" id="MobiDB-lite"/>
    </source>
</evidence>
<feature type="transmembrane region" description="Helical" evidence="2">
    <location>
        <begin position="27"/>
        <end position="48"/>
    </location>
</feature>
<feature type="transmembrane region" description="Helical" evidence="2">
    <location>
        <begin position="160"/>
        <end position="188"/>
    </location>
</feature>
<protein>
    <recommendedName>
        <fullName evidence="5">Transmembrane protein</fullName>
    </recommendedName>
</protein>
<feature type="region of interest" description="Disordered" evidence="1">
    <location>
        <begin position="354"/>
        <end position="378"/>
    </location>
</feature>
<evidence type="ECO:0000256" key="2">
    <source>
        <dbReference type="SAM" id="Phobius"/>
    </source>
</evidence>
<comment type="caution">
    <text evidence="3">The sequence shown here is derived from an EMBL/GenBank/DDBJ whole genome shotgun (WGS) entry which is preliminary data.</text>
</comment>
<organism evidence="3 4">
    <name type="scientific">Gnomoniopsis smithogilvyi</name>
    <dbReference type="NCBI Taxonomy" id="1191159"/>
    <lineage>
        <taxon>Eukaryota</taxon>
        <taxon>Fungi</taxon>
        <taxon>Dikarya</taxon>
        <taxon>Ascomycota</taxon>
        <taxon>Pezizomycotina</taxon>
        <taxon>Sordariomycetes</taxon>
        <taxon>Sordariomycetidae</taxon>
        <taxon>Diaporthales</taxon>
        <taxon>Gnomoniaceae</taxon>
        <taxon>Gnomoniopsis</taxon>
    </lineage>
</organism>
<dbReference type="OrthoDB" id="100006at2759"/>